<accession>A0AA85J3H8</accession>
<reference evidence="3" key="2">
    <citation type="submission" date="2023-11" db="UniProtKB">
        <authorList>
            <consortium name="WormBaseParasite"/>
        </authorList>
    </citation>
    <scope>IDENTIFICATION</scope>
</reference>
<dbReference type="WBParaSite" id="TREG1_126470.1">
    <property type="protein sequence ID" value="TREG1_126470.1"/>
    <property type="gene ID" value="TREG1_126470"/>
</dbReference>
<organism evidence="2 3">
    <name type="scientific">Trichobilharzia regenti</name>
    <name type="common">Nasal bird schistosome</name>
    <dbReference type="NCBI Taxonomy" id="157069"/>
    <lineage>
        <taxon>Eukaryota</taxon>
        <taxon>Metazoa</taxon>
        <taxon>Spiralia</taxon>
        <taxon>Lophotrochozoa</taxon>
        <taxon>Platyhelminthes</taxon>
        <taxon>Trematoda</taxon>
        <taxon>Digenea</taxon>
        <taxon>Strigeidida</taxon>
        <taxon>Schistosomatoidea</taxon>
        <taxon>Schistosomatidae</taxon>
        <taxon>Trichobilharzia</taxon>
    </lineage>
</organism>
<proteinExistence type="predicted"/>
<sequence>MCAATLPTLQRAYSRPMLPSKFIVLSLTLTGVIRFVKIVKERLSVNIGLLVLCVLLLSCGITEYLLLKYVNLSIFLNLYFRRIDALFDK</sequence>
<reference evidence="2" key="1">
    <citation type="submission" date="2022-06" db="EMBL/GenBank/DDBJ databases">
        <authorList>
            <person name="Berger JAMES D."/>
            <person name="Berger JAMES D."/>
        </authorList>
    </citation>
    <scope>NUCLEOTIDE SEQUENCE [LARGE SCALE GENOMIC DNA]</scope>
</reference>
<keyword evidence="2" id="KW-1185">Reference proteome</keyword>
<evidence type="ECO:0000313" key="3">
    <source>
        <dbReference type="WBParaSite" id="TREG1_126470.1"/>
    </source>
</evidence>
<keyword evidence="1" id="KW-0472">Membrane</keyword>
<keyword evidence="1" id="KW-0812">Transmembrane</keyword>
<dbReference type="AlphaFoldDB" id="A0AA85J3H8"/>
<evidence type="ECO:0000256" key="1">
    <source>
        <dbReference type="SAM" id="Phobius"/>
    </source>
</evidence>
<name>A0AA85J3H8_TRIRE</name>
<feature type="transmembrane region" description="Helical" evidence="1">
    <location>
        <begin position="43"/>
        <end position="67"/>
    </location>
</feature>
<dbReference type="Proteomes" id="UP000050795">
    <property type="component" value="Unassembled WGS sequence"/>
</dbReference>
<keyword evidence="1" id="KW-1133">Transmembrane helix</keyword>
<evidence type="ECO:0000313" key="2">
    <source>
        <dbReference type="Proteomes" id="UP000050795"/>
    </source>
</evidence>
<protein>
    <submittedName>
        <fullName evidence="3">Uncharacterized protein</fullName>
    </submittedName>
</protein>